<reference evidence="2 3" key="1">
    <citation type="journal article" date="2021" name="MBio">
        <title>A New Model Trypanosomatid, Novymonas esmeraldas: Genomic Perception of Its 'Candidatus Pandoraea novymonadis' Endosymbiont.</title>
        <authorList>
            <person name="Zakharova A."/>
            <person name="Saura A."/>
            <person name="Butenko A."/>
            <person name="Podesvova L."/>
            <person name="Warmusova S."/>
            <person name="Kostygov A.Y."/>
            <person name="Nenarokova A."/>
            <person name="Lukes J."/>
            <person name="Opperdoes F.R."/>
            <person name="Yurchenko V."/>
        </authorList>
    </citation>
    <scope>NUCLEOTIDE SEQUENCE [LARGE SCALE GENOMIC DNA]</scope>
    <source>
        <strain evidence="2 3">E262AT.01</strain>
    </source>
</reference>
<sequence length="544" mass="58318">MDIGSCGVTGGAGWRGGGGLRGRRHEGVHSTQLPHGGVVRPDERVHLGEAEEWGAALDAVEGAVAVVGAGQHGGGEAVERGGDRAMNEDPEEEREDNDGGCKDAARDVAEARVWEGDGGLCAGEDERKHETFGGGVGPCGHDGGCAGVLELCGLPAALTLQLWKVDVVECRLHDRVGDGTHCQVRNTVVHERSEDDVVEDGLLPPAVRHHVRVGVGERVAKEERDAAIGVLVAVKDAQHPRAVHAEVHKVIDGRARRQGESFVHEAGGQVQRQEVGQHRTDTPRCAEIHTRESTSDVLADQSEDGNGVRVLQDDEGDVAGGGGPLARYPKRTFEEAGAAVDVVRGLHNVVQRTVAGKGVCGLIRLDTVHARDGFELCVRAERKGGEKGVRVVGCEDGAQCRERLLRLHRGGVVRLQCEEDGGHVVRHAHLLVNFFSDDVNAEVVHCAPRLEQRCRDARLHDGGRAHSHDREHSEEDNRPQDVHPAQEVAPHCTPRRAAGTVAVGDRRGWRSIRDEGLHCAAGSGLRRGGIGRRSSCFVLIVGEW</sequence>
<feature type="region of interest" description="Disordered" evidence="1">
    <location>
        <begin position="291"/>
        <end position="325"/>
    </location>
</feature>
<feature type="region of interest" description="Disordered" evidence="1">
    <location>
        <begin position="1"/>
        <end position="41"/>
    </location>
</feature>
<dbReference type="Proteomes" id="UP001430356">
    <property type="component" value="Unassembled WGS sequence"/>
</dbReference>
<keyword evidence="3" id="KW-1185">Reference proteome</keyword>
<evidence type="ECO:0000313" key="3">
    <source>
        <dbReference type="Proteomes" id="UP001430356"/>
    </source>
</evidence>
<dbReference type="EMBL" id="JAECZO010000349">
    <property type="protein sequence ID" value="KAK7199413.1"/>
    <property type="molecule type" value="Genomic_DNA"/>
</dbReference>
<evidence type="ECO:0000313" key="2">
    <source>
        <dbReference type="EMBL" id="KAK7199413.1"/>
    </source>
</evidence>
<proteinExistence type="predicted"/>
<protein>
    <submittedName>
        <fullName evidence="2">Uncharacterized protein</fullName>
    </submittedName>
</protein>
<comment type="caution">
    <text evidence="2">The sequence shown here is derived from an EMBL/GenBank/DDBJ whole genome shotgun (WGS) entry which is preliminary data.</text>
</comment>
<feature type="compositionally biased region" description="Basic and acidic residues" evidence="1">
    <location>
        <begin position="77"/>
        <end position="87"/>
    </location>
</feature>
<organism evidence="2 3">
    <name type="scientific">Novymonas esmeraldas</name>
    <dbReference type="NCBI Taxonomy" id="1808958"/>
    <lineage>
        <taxon>Eukaryota</taxon>
        <taxon>Discoba</taxon>
        <taxon>Euglenozoa</taxon>
        <taxon>Kinetoplastea</taxon>
        <taxon>Metakinetoplastina</taxon>
        <taxon>Trypanosomatida</taxon>
        <taxon>Trypanosomatidae</taxon>
        <taxon>Novymonas</taxon>
    </lineage>
</organism>
<feature type="region of interest" description="Disordered" evidence="1">
    <location>
        <begin position="461"/>
        <end position="488"/>
    </location>
</feature>
<name>A0AAW0F2W6_9TRYP</name>
<dbReference type="AlphaFoldDB" id="A0AAW0F2W6"/>
<feature type="compositionally biased region" description="Basic and acidic residues" evidence="1">
    <location>
        <begin position="461"/>
        <end position="481"/>
    </location>
</feature>
<accession>A0AAW0F2W6</accession>
<gene>
    <name evidence="2" type="ORF">NESM_000915100</name>
</gene>
<evidence type="ECO:0000256" key="1">
    <source>
        <dbReference type="SAM" id="MobiDB-lite"/>
    </source>
</evidence>
<feature type="region of interest" description="Disordered" evidence="1">
    <location>
        <begin position="71"/>
        <end position="102"/>
    </location>
</feature>
<feature type="compositionally biased region" description="Gly residues" evidence="1">
    <location>
        <begin position="7"/>
        <end position="20"/>
    </location>
</feature>